<comment type="similarity">
    <text evidence="4">Belongs to the ubiquitin-conjugating enzyme family.</text>
</comment>
<keyword evidence="1" id="KW-0808">Transferase</keyword>
<dbReference type="CDD" id="cd23791">
    <property type="entry name" value="UBCc_UBE2C"/>
    <property type="match status" value="1"/>
</dbReference>
<dbReference type="EMBL" id="KV423976">
    <property type="protein sequence ID" value="KZT56521.1"/>
    <property type="molecule type" value="Genomic_DNA"/>
</dbReference>
<keyword evidence="4" id="KW-0547">Nucleotide-binding</keyword>
<evidence type="ECO:0000256" key="3">
    <source>
        <dbReference type="PROSITE-ProRule" id="PRU10133"/>
    </source>
</evidence>
<dbReference type="Proteomes" id="UP000076842">
    <property type="component" value="Unassembled WGS sequence"/>
</dbReference>
<dbReference type="PANTHER" id="PTHR24067">
    <property type="entry name" value="UBIQUITIN-CONJUGATING ENZYME E2"/>
    <property type="match status" value="1"/>
</dbReference>
<name>A0A165FBU7_9BASI</name>
<sequence length="179" mass="19802">MDTLHTNSMSLREPALKSAQEPSSNKQAAGSVTKRLGNELMGLMMSSSPGISAFPKSDANLFDWVGTIEGVAGTVYEDLKYKISIHFPSNYPFVAPVIRFETPCYHPNVDLHGNICLDILKDKWSAVYSVTTILLSLQSLLGEPNNDSPLNTEAADLWSNQEEFKEQVLRHYQPIAADD</sequence>
<dbReference type="InterPro" id="IPR000608">
    <property type="entry name" value="UBC"/>
</dbReference>
<evidence type="ECO:0000256" key="1">
    <source>
        <dbReference type="ARBA" id="ARBA00022679"/>
    </source>
</evidence>
<evidence type="ECO:0000256" key="2">
    <source>
        <dbReference type="ARBA" id="ARBA00022786"/>
    </source>
</evidence>
<dbReference type="Pfam" id="PF00179">
    <property type="entry name" value="UQ_con"/>
    <property type="match status" value="1"/>
</dbReference>
<organism evidence="7 8">
    <name type="scientific">Calocera cornea HHB12733</name>
    <dbReference type="NCBI Taxonomy" id="1353952"/>
    <lineage>
        <taxon>Eukaryota</taxon>
        <taxon>Fungi</taxon>
        <taxon>Dikarya</taxon>
        <taxon>Basidiomycota</taxon>
        <taxon>Agaricomycotina</taxon>
        <taxon>Dacrymycetes</taxon>
        <taxon>Dacrymycetales</taxon>
        <taxon>Dacrymycetaceae</taxon>
        <taxon>Calocera</taxon>
    </lineage>
</organism>
<keyword evidence="2 4" id="KW-0833">Ubl conjugation pathway</keyword>
<evidence type="ECO:0000313" key="7">
    <source>
        <dbReference type="EMBL" id="KZT56521.1"/>
    </source>
</evidence>
<dbReference type="InParanoid" id="A0A165FBU7"/>
<evidence type="ECO:0000256" key="4">
    <source>
        <dbReference type="RuleBase" id="RU362109"/>
    </source>
</evidence>
<feature type="compositionally biased region" description="Polar residues" evidence="5">
    <location>
        <begin position="20"/>
        <end position="30"/>
    </location>
</feature>
<dbReference type="Gene3D" id="3.10.110.10">
    <property type="entry name" value="Ubiquitin Conjugating Enzyme"/>
    <property type="match status" value="1"/>
</dbReference>
<feature type="active site" description="Glycyl thioester intermediate" evidence="3">
    <location>
        <position position="116"/>
    </location>
</feature>
<dbReference type="PROSITE" id="PS00183">
    <property type="entry name" value="UBC_1"/>
    <property type="match status" value="1"/>
</dbReference>
<dbReference type="PROSITE" id="PS50127">
    <property type="entry name" value="UBC_2"/>
    <property type="match status" value="1"/>
</dbReference>
<dbReference type="OrthoDB" id="9973183at2759"/>
<dbReference type="FunCoup" id="A0A165FBU7">
    <property type="interactions" value="327"/>
</dbReference>
<accession>A0A165FBU7</accession>
<reference evidence="7 8" key="1">
    <citation type="journal article" date="2016" name="Mol. Biol. Evol.">
        <title>Comparative Genomics of Early-Diverging Mushroom-Forming Fungi Provides Insights into the Origins of Lignocellulose Decay Capabilities.</title>
        <authorList>
            <person name="Nagy L.G."/>
            <person name="Riley R."/>
            <person name="Tritt A."/>
            <person name="Adam C."/>
            <person name="Daum C."/>
            <person name="Floudas D."/>
            <person name="Sun H."/>
            <person name="Yadav J.S."/>
            <person name="Pangilinan J."/>
            <person name="Larsson K.H."/>
            <person name="Matsuura K."/>
            <person name="Barry K."/>
            <person name="Labutti K."/>
            <person name="Kuo R."/>
            <person name="Ohm R.A."/>
            <person name="Bhattacharya S.S."/>
            <person name="Shirouzu T."/>
            <person name="Yoshinaga Y."/>
            <person name="Martin F.M."/>
            <person name="Grigoriev I.V."/>
            <person name="Hibbett D.S."/>
        </authorList>
    </citation>
    <scope>NUCLEOTIDE SEQUENCE [LARGE SCALE GENOMIC DNA]</scope>
    <source>
        <strain evidence="7 8">HHB12733</strain>
    </source>
</reference>
<dbReference type="AlphaFoldDB" id="A0A165FBU7"/>
<keyword evidence="4" id="KW-0067">ATP-binding</keyword>
<evidence type="ECO:0000256" key="5">
    <source>
        <dbReference type="SAM" id="MobiDB-lite"/>
    </source>
</evidence>
<evidence type="ECO:0000313" key="8">
    <source>
        <dbReference type="Proteomes" id="UP000076842"/>
    </source>
</evidence>
<dbReference type="InterPro" id="IPR023313">
    <property type="entry name" value="UBQ-conjugating_AS"/>
</dbReference>
<dbReference type="SMART" id="SM00212">
    <property type="entry name" value="UBCc"/>
    <property type="match status" value="1"/>
</dbReference>
<dbReference type="STRING" id="1353952.A0A165FBU7"/>
<dbReference type="InterPro" id="IPR050113">
    <property type="entry name" value="Ub_conjugating_enzyme"/>
</dbReference>
<feature type="region of interest" description="Disordered" evidence="5">
    <location>
        <begin position="1"/>
        <end position="31"/>
    </location>
</feature>
<gene>
    <name evidence="7" type="ORF">CALCODRAFT_314457</name>
</gene>
<dbReference type="SUPFAM" id="SSF54495">
    <property type="entry name" value="UBC-like"/>
    <property type="match status" value="1"/>
</dbReference>
<evidence type="ECO:0000259" key="6">
    <source>
        <dbReference type="PROSITE" id="PS50127"/>
    </source>
</evidence>
<dbReference type="GO" id="GO:0016740">
    <property type="term" value="F:transferase activity"/>
    <property type="evidence" value="ECO:0007669"/>
    <property type="project" value="UniProtKB-KW"/>
</dbReference>
<feature type="domain" description="UBC core" evidence="6">
    <location>
        <begin position="31"/>
        <end position="177"/>
    </location>
</feature>
<keyword evidence="8" id="KW-1185">Reference proteome</keyword>
<protein>
    <submittedName>
        <fullName evidence="7">Ubiquitin-conjugating enzyme E2</fullName>
    </submittedName>
</protein>
<proteinExistence type="inferred from homology"/>
<dbReference type="GO" id="GO:0005524">
    <property type="term" value="F:ATP binding"/>
    <property type="evidence" value="ECO:0007669"/>
    <property type="project" value="UniProtKB-UniRule"/>
</dbReference>
<dbReference type="InterPro" id="IPR016135">
    <property type="entry name" value="UBQ-conjugating_enzyme/RWD"/>
</dbReference>
<feature type="compositionally biased region" description="Polar residues" evidence="5">
    <location>
        <begin position="1"/>
        <end position="10"/>
    </location>
</feature>